<organism evidence="4 5">
    <name type="scientific">Dermatophagoides farinae</name>
    <name type="common">American house dust mite</name>
    <dbReference type="NCBI Taxonomy" id="6954"/>
    <lineage>
        <taxon>Eukaryota</taxon>
        <taxon>Metazoa</taxon>
        <taxon>Ecdysozoa</taxon>
        <taxon>Arthropoda</taxon>
        <taxon>Chelicerata</taxon>
        <taxon>Arachnida</taxon>
        <taxon>Acari</taxon>
        <taxon>Acariformes</taxon>
        <taxon>Sarcoptiformes</taxon>
        <taxon>Astigmata</taxon>
        <taxon>Psoroptidia</taxon>
        <taxon>Analgoidea</taxon>
        <taxon>Pyroglyphidae</taxon>
        <taxon>Dermatophagoidinae</taxon>
        <taxon>Dermatophagoides</taxon>
    </lineage>
</organism>
<accession>A0A922HVL8</accession>
<dbReference type="AlphaFoldDB" id="A0A922HVL8"/>
<keyword evidence="1" id="KW-0694">RNA-binding</keyword>
<dbReference type="Gene3D" id="3.30.160.20">
    <property type="match status" value="1"/>
</dbReference>
<evidence type="ECO:0000313" key="4">
    <source>
        <dbReference type="EMBL" id="KAH9507044.1"/>
    </source>
</evidence>
<dbReference type="GO" id="GO:0003723">
    <property type="term" value="F:RNA binding"/>
    <property type="evidence" value="ECO:0007669"/>
    <property type="project" value="UniProtKB-UniRule"/>
</dbReference>
<dbReference type="SMART" id="SM00358">
    <property type="entry name" value="DSRM"/>
    <property type="match status" value="1"/>
</dbReference>
<evidence type="ECO:0000313" key="5">
    <source>
        <dbReference type="Proteomes" id="UP000790347"/>
    </source>
</evidence>
<dbReference type="PROSITE" id="PS50137">
    <property type="entry name" value="DS_RBD"/>
    <property type="match status" value="1"/>
</dbReference>
<evidence type="ECO:0000259" key="3">
    <source>
        <dbReference type="PROSITE" id="PS50137"/>
    </source>
</evidence>
<dbReference type="Proteomes" id="UP000790347">
    <property type="component" value="Unassembled WGS sequence"/>
</dbReference>
<name>A0A922HVL8_DERFA</name>
<dbReference type="EMBL" id="ASGP02000005">
    <property type="protein sequence ID" value="KAH9507044.1"/>
    <property type="molecule type" value="Genomic_DNA"/>
</dbReference>
<dbReference type="InterPro" id="IPR014720">
    <property type="entry name" value="dsRBD_dom"/>
</dbReference>
<feature type="region of interest" description="Disordered" evidence="2">
    <location>
        <begin position="373"/>
        <end position="396"/>
    </location>
</feature>
<feature type="compositionally biased region" description="Basic and acidic residues" evidence="2">
    <location>
        <begin position="173"/>
        <end position="182"/>
    </location>
</feature>
<protein>
    <recommendedName>
        <fullName evidence="3">DRBM domain-containing protein</fullName>
    </recommendedName>
</protein>
<feature type="region of interest" description="Disordered" evidence="2">
    <location>
        <begin position="173"/>
        <end position="225"/>
    </location>
</feature>
<feature type="domain" description="DRBM" evidence="3">
    <location>
        <begin position="10"/>
        <end position="79"/>
    </location>
</feature>
<reference evidence="4" key="1">
    <citation type="submission" date="2013-05" db="EMBL/GenBank/DDBJ databases">
        <authorList>
            <person name="Yim A.K.Y."/>
            <person name="Chan T.F."/>
            <person name="Ji K.M."/>
            <person name="Liu X.Y."/>
            <person name="Zhou J.W."/>
            <person name="Li R.Q."/>
            <person name="Yang K.Y."/>
            <person name="Li J."/>
            <person name="Li M."/>
            <person name="Law P.T.W."/>
            <person name="Wu Y.L."/>
            <person name="Cai Z.L."/>
            <person name="Qin H."/>
            <person name="Bao Y."/>
            <person name="Leung R.K.K."/>
            <person name="Ng P.K.S."/>
            <person name="Zou J."/>
            <person name="Zhong X.J."/>
            <person name="Ran P.X."/>
            <person name="Zhong N.S."/>
            <person name="Liu Z.G."/>
            <person name="Tsui S.K.W."/>
        </authorList>
    </citation>
    <scope>NUCLEOTIDE SEQUENCE</scope>
    <source>
        <strain evidence="4">Derf</strain>
        <tissue evidence="4">Whole organism</tissue>
    </source>
</reference>
<dbReference type="SUPFAM" id="SSF54768">
    <property type="entry name" value="dsRNA-binding domain-like"/>
    <property type="match status" value="1"/>
</dbReference>
<comment type="caution">
    <text evidence="4">The sequence shown here is derived from an EMBL/GenBank/DDBJ whole genome shotgun (WGS) entry which is preliminary data.</text>
</comment>
<sequence>MSTLTTAVTRPKQVIKDYCRQKHYKGPIYYLTHEEKVDLHKHYTVQLWINDNFNAKGIGLSRRNAEFKAALEAIQLFHENDPSILELIKQSNDRSFGSLRRRRPINRSFSVDYISNANRADSFASMANGHYDANDGRQSVTPSMDGIDSITLKSDYSNVMALSNNVIDKSKDNFHHNHHETSSDEGVCTEESECSNSALPSPKLNNHRQTKDLKRNSYNNDNTKRSFSFLPSSLMLLSSLRDFSRRSFRRSKSLSNNGRRKTETDNEPSSTASTISASSSLSSSSSSTTTPRPISSSSSSSSSSTSAFSSDSSISSTHQTIHNNAKDHHNDFGEPQIMATTSMIIPMNEEAAIIHSNHYQSSNIIVESIIEEEEEEVEQSNNDENNNNNNKNNNKQSSLLSINRSLLFNNGSNKRIDRIDHNQNGIIRSYSSSLLSQQHVCPHNHFSIYGPILCNSTENCSTLHSHHRETIETSPTAILLKYCIRMYLPLPYYDIHFDQKFMVTCRVIMSIESSTNNNNNDQQQQQQHRNPKRTIPEQYIDHQFTAKGHGEILREARNMAAKLVINKLTVAGLFHDE</sequence>
<reference evidence="4" key="2">
    <citation type="journal article" date="2022" name="Res Sq">
        <title>Comparative Genomics Reveals Insights into the Divergent Evolution of Astigmatic Mites and Household Pest Adaptations.</title>
        <authorList>
            <person name="Xiong Q."/>
            <person name="Wan A.T.-Y."/>
            <person name="Liu X.-Y."/>
            <person name="Fung C.S.-H."/>
            <person name="Xiao X."/>
            <person name="Malainual N."/>
            <person name="Hou J."/>
            <person name="Wang L."/>
            <person name="Wang M."/>
            <person name="Yang K."/>
            <person name="Cui Y."/>
            <person name="Leung E."/>
            <person name="Nong W."/>
            <person name="Shin S.-K."/>
            <person name="Au S."/>
            <person name="Jeong K.Y."/>
            <person name="Chew F.T."/>
            <person name="Hui J."/>
            <person name="Leung T.F."/>
            <person name="Tungtrongchitr A."/>
            <person name="Zhong N."/>
            <person name="Liu Z."/>
            <person name="Tsui S."/>
        </authorList>
    </citation>
    <scope>NUCLEOTIDE SEQUENCE</scope>
    <source>
        <strain evidence="4">Derf</strain>
        <tissue evidence="4">Whole organism</tissue>
    </source>
</reference>
<dbReference type="Pfam" id="PF00035">
    <property type="entry name" value="dsrm"/>
    <property type="match status" value="1"/>
</dbReference>
<feature type="compositionally biased region" description="Low complexity" evidence="2">
    <location>
        <begin position="379"/>
        <end position="396"/>
    </location>
</feature>
<evidence type="ECO:0000256" key="2">
    <source>
        <dbReference type="SAM" id="MobiDB-lite"/>
    </source>
</evidence>
<keyword evidence="5" id="KW-1185">Reference proteome</keyword>
<evidence type="ECO:0000256" key="1">
    <source>
        <dbReference type="PROSITE-ProRule" id="PRU00266"/>
    </source>
</evidence>
<feature type="region of interest" description="Disordered" evidence="2">
    <location>
        <begin position="248"/>
        <end position="318"/>
    </location>
</feature>
<feature type="compositionally biased region" description="Low complexity" evidence="2">
    <location>
        <begin position="268"/>
        <end position="317"/>
    </location>
</feature>
<gene>
    <name evidence="4" type="ORF">DERF_011748</name>
</gene>
<proteinExistence type="predicted"/>